<organism evidence="9 10">
    <name type="scientific">Septoria linicola</name>
    <dbReference type="NCBI Taxonomy" id="215465"/>
    <lineage>
        <taxon>Eukaryota</taxon>
        <taxon>Fungi</taxon>
        <taxon>Dikarya</taxon>
        <taxon>Ascomycota</taxon>
        <taxon>Pezizomycotina</taxon>
        <taxon>Dothideomycetes</taxon>
        <taxon>Dothideomycetidae</taxon>
        <taxon>Mycosphaerellales</taxon>
        <taxon>Mycosphaerellaceae</taxon>
        <taxon>Septoria</taxon>
    </lineage>
</organism>
<dbReference type="Gene3D" id="3.40.390.10">
    <property type="entry name" value="Collagenase (Catalytic Domain)"/>
    <property type="match status" value="1"/>
</dbReference>
<evidence type="ECO:0000256" key="8">
    <source>
        <dbReference type="PIRSR" id="PIRSR602403-1"/>
    </source>
</evidence>
<dbReference type="EMBL" id="CP099420">
    <property type="protein sequence ID" value="USW50895.1"/>
    <property type="molecule type" value="Genomic_DNA"/>
</dbReference>
<dbReference type="PANTHER" id="PTHR46206">
    <property type="entry name" value="CYTOCHROME P450"/>
    <property type="match status" value="1"/>
</dbReference>
<dbReference type="PANTHER" id="PTHR46206:SF1">
    <property type="entry name" value="P450, PUTATIVE (EUROFUNG)-RELATED"/>
    <property type="match status" value="1"/>
</dbReference>
<dbReference type="AlphaFoldDB" id="A0A9Q9EHE0"/>
<dbReference type="Pfam" id="PF00067">
    <property type="entry name" value="p450"/>
    <property type="match status" value="1"/>
</dbReference>
<keyword evidence="4 8" id="KW-0479">Metal-binding</keyword>
<evidence type="ECO:0000256" key="4">
    <source>
        <dbReference type="ARBA" id="ARBA00022723"/>
    </source>
</evidence>
<dbReference type="GO" id="GO:0008237">
    <property type="term" value="F:metallopeptidase activity"/>
    <property type="evidence" value="ECO:0007669"/>
    <property type="project" value="InterPro"/>
</dbReference>
<dbReference type="InterPro" id="IPR036396">
    <property type="entry name" value="Cyt_P450_sf"/>
</dbReference>
<dbReference type="PROSITE" id="PS00086">
    <property type="entry name" value="CYTOCHROME_P450"/>
    <property type="match status" value="1"/>
</dbReference>
<evidence type="ECO:0000256" key="5">
    <source>
        <dbReference type="ARBA" id="ARBA00023002"/>
    </source>
</evidence>
<comment type="cofactor">
    <cofactor evidence="1 8">
        <name>heme</name>
        <dbReference type="ChEBI" id="CHEBI:30413"/>
    </cofactor>
</comment>
<evidence type="ECO:0000256" key="3">
    <source>
        <dbReference type="ARBA" id="ARBA00022617"/>
    </source>
</evidence>
<dbReference type="GO" id="GO:0016705">
    <property type="term" value="F:oxidoreductase activity, acting on paired donors, with incorporation or reduction of molecular oxygen"/>
    <property type="evidence" value="ECO:0007669"/>
    <property type="project" value="InterPro"/>
</dbReference>
<dbReference type="CDD" id="cd11041">
    <property type="entry name" value="CYP503A1-like"/>
    <property type="match status" value="1"/>
</dbReference>
<keyword evidence="5" id="KW-0560">Oxidoreductase</keyword>
<keyword evidence="3 8" id="KW-0349">Heme</keyword>
<dbReference type="SUPFAM" id="SSF48264">
    <property type="entry name" value="Cytochrome P450"/>
    <property type="match status" value="1"/>
</dbReference>
<evidence type="ECO:0000256" key="6">
    <source>
        <dbReference type="ARBA" id="ARBA00023004"/>
    </source>
</evidence>
<dbReference type="InterPro" id="IPR001128">
    <property type="entry name" value="Cyt_P450"/>
</dbReference>
<evidence type="ECO:0000313" key="10">
    <source>
        <dbReference type="Proteomes" id="UP001056384"/>
    </source>
</evidence>
<dbReference type="Proteomes" id="UP001056384">
    <property type="component" value="Chromosome 3"/>
</dbReference>
<dbReference type="InterPro" id="IPR024079">
    <property type="entry name" value="MetalloPept_cat_dom_sf"/>
</dbReference>
<keyword evidence="6 8" id="KW-0408">Iron</keyword>
<keyword evidence="7" id="KW-0503">Monooxygenase</keyword>
<accession>A0A9Q9EHE0</accession>
<gene>
    <name evidence="9" type="ORF">Slin15195_G042140</name>
</gene>
<sequence length="838" mass="93731">MTSFAAIGIRKAHILTIHIRQYSKNGLPFVLPTGQRAEIVLPPSNVAWIVEQPEDVLSGTTVQDDGMGMKYLAPHGPTLDSVHDFSAIRTLQATRYLHRHIPEQMEEISQAFAIALDSLLAAHGEWTDVAIVKVLQEVTVQAVTGTFVGTPMRLNKRYIKDVHRWTIAFGWSGLILRTYLPNWVKPVFGPLLGFYVDHYKRRAIQHILPTIKEHIYNTKNNVETKDEPGDVLKWLIARAMKSCNSAELDPQTIAGKLILFNLFAEHTTSNTTSTILLDLISYSDYPSLLKELRDESGMLLFSPHSSSLTHSVMLKNIVMTSLVRETLRFNPMFARGPVREVVAPGGVVTPGGLHIPQGCHISTSVSAMQRDPDITGLPDAGSYQPRRYYDGSIIVQPDWQGIVRRATIEGVNEQFLSFGLGKHVCPGRHYAGQIIKLILAHLLLHYDIEALQERPKFVEFGELIVPDEKTVVRVKRRVVGGKVWEEFQVIVLHRKVSAYTTQNDATWPESGYGYTVTFCDNFFDKDRVFAKDLVKANPTSTLSKLQTYEHILYHEYMHVHWYGHSKIIVDVADSVVPGETSGSLIYGATSTSQYARKYYGTNANSSVNPMVGINADNYAWYATNYILRKAWGAGSDPLKYLDTDDYTQLDNVKRRRSTDLQAQAEVISFLQHDHSSHDHSQLNKRQSADQTEAVSDLFAWPRNCIWTLEEHDHMCTMILDSYDDYVSEKLGTTLSPQCQTINPATPFSALNAVHPDCKCTDNASGKDVKLYNIAKCRGFVGVVIGCRDGKDGGCDCRTKLNDGSHHVSKKDKGDKKCSTLSRGGMTEDDIDDLIATGG</sequence>
<dbReference type="GO" id="GO:0005506">
    <property type="term" value="F:iron ion binding"/>
    <property type="evidence" value="ECO:0007669"/>
    <property type="project" value="InterPro"/>
</dbReference>
<protein>
    <submittedName>
        <fullName evidence="9">Cytochrome P450, metallopeptidase, catalytic domain superfamily</fullName>
    </submittedName>
</protein>
<dbReference type="InterPro" id="IPR002403">
    <property type="entry name" value="Cyt_P450_E_grp-IV"/>
</dbReference>
<proteinExistence type="inferred from homology"/>
<evidence type="ECO:0000313" key="9">
    <source>
        <dbReference type="EMBL" id="USW50895.1"/>
    </source>
</evidence>
<name>A0A9Q9EHE0_9PEZI</name>
<evidence type="ECO:0000256" key="2">
    <source>
        <dbReference type="ARBA" id="ARBA00010617"/>
    </source>
</evidence>
<evidence type="ECO:0000256" key="7">
    <source>
        <dbReference type="ARBA" id="ARBA00023033"/>
    </source>
</evidence>
<dbReference type="PRINTS" id="PR00465">
    <property type="entry name" value="EP450IV"/>
</dbReference>
<comment type="similarity">
    <text evidence="2">Belongs to the cytochrome P450 family.</text>
</comment>
<feature type="binding site" description="axial binding residue" evidence="8">
    <location>
        <position position="425"/>
    </location>
    <ligand>
        <name>heme</name>
        <dbReference type="ChEBI" id="CHEBI:30413"/>
    </ligand>
    <ligandPart>
        <name>Fe</name>
        <dbReference type="ChEBI" id="CHEBI:18248"/>
    </ligandPart>
</feature>
<dbReference type="GO" id="GO:0004497">
    <property type="term" value="F:monooxygenase activity"/>
    <property type="evidence" value="ECO:0007669"/>
    <property type="project" value="UniProtKB-KW"/>
</dbReference>
<reference evidence="9" key="1">
    <citation type="submission" date="2022-06" db="EMBL/GenBank/DDBJ databases">
        <title>Complete genome sequences of two strains of the flax pathogen Septoria linicola.</title>
        <authorList>
            <person name="Lapalu N."/>
            <person name="Simon A."/>
            <person name="Demenou B."/>
            <person name="Paumier D."/>
            <person name="Guillot M.-P."/>
            <person name="Gout L."/>
            <person name="Valade R."/>
        </authorList>
    </citation>
    <scope>NUCLEOTIDE SEQUENCE</scope>
    <source>
        <strain evidence="9">SE15195</strain>
    </source>
</reference>
<keyword evidence="10" id="KW-1185">Reference proteome</keyword>
<dbReference type="Gene3D" id="1.10.630.10">
    <property type="entry name" value="Cytochrome P450"/>
    <property type="match status" value="1"/>
</dbReference>
<evidence type="ECO:0000256" key="1">
    <source>
        <dbReference type="ARBA" id="ARBA00001971"/>
    </source>
</evidence>
<dbReference type="GO" id="GO:0020037">
    <property type="term" value="F:heme binding"/>
    <property type="evidence" value="ECO:0007669"/>
    <property type="project" value="InterPro"/>
</dbReference>
<dbReference type="InterPro" id="IPR017972">
    <property type="entry name" value="Cyt_P450_CS"/>
</dbReference>
<dbReference type="OrthoDB" id="1844152at2759"/>